<feature type="domain" description="Radical SAM core" evidence="6">
    <location>
        <begin position="102"/>
        <end position="328"/>
    </location>
</feature>
<dbReference type="CDD" id="cd01335">
    <property type="entry name" value="Radical_SAM"/>
    <property type="match status" value="1"/>
</dbReference>
<dbReference type="PROSITE" id="PS51918">
    <property type="entry name" value="RADICAL_SAM"/>
    <property type="match status" value="1"/>
</dbReference>
<name>A0ABX9MYG5_9BURK</name>
<dbReference type="InterPro" id="IPR058240">
    <property type="entry name" value="rSAM_sf"/>
</dbReference>
<accession>A0ABX9MYG5</accession>
<keyword evidence="3" id="KW-0479">Metal-binding</keyword>
<evidence type="ECO:0000256" key="1">
    <source>
        <dbReference type="ARBA" id="ARBA00001966"/>
    </source>
</evidence>
<evidence type="ECO:0000313" key="7">
    <source>
        <dbReference type="EMBL" id="RII84020.1"/>
    </source>
</evidence>
<evidence type="ECO:0000313" key="8">
    <source>
        <dbReference type="Proteomes" id="UP000266483"/>
    </source>
</evidence>
<dbReference type="InterPro" id="IPR013785">
    <property type="entry name" value="Aldolase_TIM"/>
</dbReference>
<dbReference type="PANTHER" id="PTHR11228:SF7">
    <property type="entry name" value="PQQA PEPTIDE CYCLASE"/>
    <property type="match status" value="1"/>
</dbReference>
<reference evidence="7 8" key="1">
    <citation type="submission" date="2017-08" db="EMBL/GenBank/DDBJ databases">
        <title>Pusillimonas indicus sp. nov., a member of the family Alcaligenaceae isolated from surface seawater.</title>
        <authorList>
            <person name="Li J."/>
        </authorList>
    </citation>
    <scope>NUCLEOTIDE SEQUENCE [LARGE SCALE GENOMIC DNA]</scope>
    <source>
        <strain evidence="7 8">17-4A</strain>
    </source>
</reference>
<dbReference type="SFLD" id="SFLDG01103">
    <property type="entry name" value="Uncharacterised_Radical_SAM_Su"/>
    <property type="match status" value="1"/>
</dbReference>
<dbReference type="SFLD" id="SFLDS00029">
    <property type="entry name" value="Radical_SAM"/>
    <property type="match status" value="1"/>
</dbReference>
<dbReference type="Gene3D" id="3.20.20.70">
    <property type="entry name" value="Aldolase class I"/>
    <property type="match status" value="1"/>
</dbReference>
<evidence type="ECO:0000256" key="5">
    <source>
        <dbReference type="ARBA" id="ARBA00023014"/>
    </source>
</evidence>
<dbReference type="EMBL" id="NQOU01000001">
    <property type="protein sequence ID" value="RII84020.1"/>
    <property type="molecule type" value="Genomic_DNA"/>
</dbReference>
<dbReference type="NCBIfam" id="TIGR03977">
    <property type="entry name" value="rSAM_pair_HxsC"/>
    <property type="match status" value="1"/>
</dbReference>
<organism evidence="7 8">
    <name type="scientific">Neopusillimonas maritima</name>
    <dbReference type="NCBI Taxonomy" id="2026239"/>
    <lineage>
        <taxon>Bacteria</taxon>
        <taxon>Pseudomonadati</taxon>
        <taxon>Pseudomonadota</taxon>
        <taxon>Betaproteobacteria</taxon>
        <taxon>Burkholderiales</taxon>
        <taxon>Alcaligenaceae</taxon>
        <taxon>Neopusillimonas</taxon>
    </lineage>
</organism>
<keyword evidence="4" id="KW-0408">Iron</keyword>
<gene>
    <name evidence="7" type="primary">hxsC</name>
    <name evidence="7" type="ORF">CJO09_01945</name>
</gene>
<dbReference type="PANTHER" id="PTHR11228">
    <property type="entry name" value="RADICAL SAM DOMAIN PROTEIN"/>
    <property type="match status" value="1"/>
</dbReference>
<dbReference type="InterPro" id="IPR024032">
    <property type="entry name" value="rSAM_paired_HxsC"/>
</dbReference>
<dbReference type="SUPFAM" id="SSF102114">
    <property type="entry name" value="Radical SAM enzymes"/>
    <property type="match status" value="1"/>
</dbReference>
<evidence type="ECO:0000256" key="4">
    <source>
        <dbReference type="ARBA" id="ARBA00023004"/>
    </source>
</evidence>
<dbReference type="Proteomes" id="UP000266483">
    <property type="component" value="Unassembled WGS sequence"/>
</dbReference>
<protein>
    <submittedName>
        <fullName evidence="7">His-Xaa-Ser system radical SAM maturase HxsC</fullName>
    </submittedName>
</protein>
<proteinExistence type="predicted"/>
<dbReference type="RefSeq" id="WP_119440846.1">
    <property type="nucleotide sequence ID" value="NZ_CP170494.1"/>
</dbReference>
<evidence type="ECO:0000256" key="3">
    <source>
        <dbReference type="ARBA" id="ARBA00022723"/>
    </source>
</evidence>
<dbReference type="InterPro" id="IPR007197">
    <property type="entry name" value="rSAM"/>
</dbReference>
<keyword evidence="8" id="KW-1185">Reference proteome</keyword>
<dbReference type="InterPro" id="IPR050377">
    <property type="entry name" value="Radical_SAM_PqqE_MftC-like"/>
</dbReference>
<dbReference type="Pfam" id="PF04055">
    <property type="entry name" value="Radical_SAM"/>
    <property type="match status" value="1"/>
</dbReference>
<comment type="caution">
    <text evidence="7">The sequence shown here is derived from an EMBL/GenBank/DDBJ whole genome shotgun (WGS) entry which is preliminary data.</text>
</comment>
<evidence type="ECO:0000259" key="6">
    <source>
        <dbReference type="PROSITE" id="PS51918"/>
    </source>
</evidence>
<keyword evidence="2" id="KW-0949">S-adenosyl-L-methionine</keyword>
<keyword evidence="5" id="KW-0411">Iron-sulfur</keyword>
<dbReference type="SFLD" id="SFLDG01067">
    <property type="entry name" value="SPASM/twitch_domain_containing"/>
    <property type="match status" value="1"/>
</dbReference>
<evidence type="ECO:0000256" key="2">
    <source>
        <dbReference type="ARBA" id="ARBA00022691"/>
    </source>
</evidence>
<sequence length="386" mass="42962">MLTLSGRVIRKSEVASDTKEPGLYSLSTNATLPSPLRDMKAFLARDSSTAPSGFKRYFALPGASLEGIPPEKITRLGPEFDYFGDGDVVSLSPDGRIRSIFRANSSHNSILLTEQCNHYCLMCSQPPKRVDDSWLLNEAFEAIKMIPRETAEIGFTGGEPTIYGGGFIKLLQHIKNWLPKTSVHVLSNGRAFADEKYAKAYAQVEHPDLMIGIPIYSADASLHDYVVQSKGAFDETVRGVINLKRYKQRVEIRVVIHKQTCDGLPELASFIARNLLFVDQVALMGLENIGFARANIDTLWVDPVEYKDQLSEAVQILTSYGIRAAVYNHPLCLVNADVFPVYVKSISDWKNEFAKECEPCRRKSECGGFFSSGIRNGYSQSLTPFL</sequence>
<comment type="cofactor">
    <cofactor evidence="1">
        <name>[4Fe-4S] cluster</name>
        <dbReference type="ChEBI" id="CHEBI:49883"/>
    </cofactor>
</comment>